<keyword evidence="2" id="KW-0472">Membrane</keyword>
<evidence type="ECO:0000313" key="5">
    <source>
        <dbReference type="Proteomes" id="UP000054248"/>
    </source>
</evidence>
<keyword evidence="2" id="KW-0812">Transmembrane</keyword>
<dbReference type="OrthoDB" id="3235960at2759"/>
<dbReference type="Pfam" id="PF20153">
    <property type="entry name" value="DUF6535"/>
    <property type="match status" value="1"/>
</dbReference>
<feature type="compositionally biased region" description="Polar residues" evidence="1">
    <location>
        <begin position="9"/>
        <end position="20"/>
    </location>
</feature>
<accession>A0A0C3PYJ0</accession>
<evidence type="ECO:0000313" key="4">
    <source>
        <dbReference type="EMBL" id="KIO20335.1"/>
    </source>
</evidence>
<dbReference type="HOGENOM" id="CLU_788000_0_0_1"/>
<keyword evidence="5" id="KW-1185">Reference proteome</keyword>
<dbReference type="EMBL" id="KN823178">
    <property type="protein sequence ID" value="KIO20335.1"/>
    <property type="molecule type" value="Genomic_DNA"/>
</dbReference>
<proteinExistence type="predicted"/>
<feature type="region of interest" description="Disordered" evidence="1">
    <location>
        <begin position="1"/>
        <end position="20"/>
    </location>
</feature>
<dbReference type="InterPro" id="IPR045338">
    <property type="entry name" value="DUF6535"/>
</dbReference>
<sequence>MGKEWLQSFDRTGQTGSLEEQGQFRQRKFNGVQQWHLESIIRSLPNVLLLSVILFFAGVCLFLFSAGKAVAGVVIAFSGVGAVLGGGAIVAGATSPLCPHQSAASRALKRMRLLFFPLWWKDISRAIVDVVVRRPSRLVRMILDATHRSTNVAPAIIKSVPIKPPLTTPSEDNISEQVVIAQPAGWLFQTTSNRADQIAAAQFICTLNSAACVSISEDPGTWRKLVFSTHEALDVWHSRPSEKHQEIAELFGSALCHVLLQSSKDTAKMKYLTDLPLYQSRSFGGTFLQAFEFASTRYSCSKPEDKEMILHITFLLAIISRGQVTSEYQWARLSQFFLIGNIRHLVDVLLGL</sequence>
<organism evidence="4 5">
    <name type="scientific">Tulasnella calospora MUT 4182</name>
    <dbReference type="NCBI Taxonomy" id="1051891"/>
    <lineage>
        <taxon>Eukaryota</taxon>
        <taxon>Fungi</taxon>
        <taxon>Dikarya</taxon>
        <taxon>Basidiomycota</taxon>
        <taxon>Agaricomycotina</taxon>
        <taxon>Agaricomycetes</taxon>
        <taxon>Cantharellales</taxon>
        <taxon>Tulasnellaceae</taxon>
        <taxon>Tulasnella</taxon>
    </lineage>
</organism>
<dbReference type="Proteomes" id="UP000054248">
    <property type="component" value="Unassembled WGS sequence"/>
</dbReference>
<reference evidence="4 5" key="1">
    <citation type="submission" date="2014-04" db="EMBL/GenBank/DDBJ databases">
        <authorList>
            <consortium name="DOE Joint Genome Institute"/>
            <person name="Kuo A."/>
            <person name="Girlanda M."/>
            <person name="Perotto S."/>
            <person name="Kohler A."/>
            <person name="Nagy L.G."/>
            <person name="Floudas D."/>
            <person name="Copeland A."/>
            <person name="Barry K.W."/>
            <person name="Cichocki N."/>
            <person name="Veneault-Fourrey C."/>
            <person name="LaButti K."/>
            <person name="Lindquist E.A."/>
            <person name="Lipzen A."/>
            <person name="Lundell T."/>
            <person name="Morin E."/>
            <person name="Murat C."/>
            <person name="Sun H."/>
            <person name="Tunlid A."/>
            <person name="Henrissat B."/>
            <person name="Grigoriev I.V."/>
            <person name="Hibbett D.S."/>
            <person name="Martin F."/>
            <person name="Nordberg H.P."/>
            <person name="Cantor M.N."/>
            <person name="Hua S.X."/>
        </authorList>
    </citation>
    <scope>NUCLEOTIDE SEQUENCE [LARGE SCALE GENOMIC DNA]</scope>
    <source>
        <strain evidence="4 5">MUT 4182</strain>
    </source>
</reference>
<evidence type="ECO:0000256" key="2">
    <source>
        <dbReference type="SAM" id="Phobius"/>
    </source>
</evidence>
<evidence type="ECO:0000256" key="1">
    <source>
        <dbReference type="SAM" id="MobiDB-lite"/>
    </source>
</evidence>
<evidence type="ECO:0000259" key="3">
    <source>
        <dbReference type="Pfam" id="PF20153"/>
    </source>
</evidence>
<dbReference type="AlphaFoldDB" id="A0A0C3PYJ0"/>
<keyword evidence="2" id="KW-1133">Transmembrane helix</keyword>
<name>A0A0C3PYJ0_9AGAM</name>
<feature type="transmembrane region" description="Helical" evidence="2">
    <location>
        <begin position="44"/>
        <end position="64"/>
    </location>
</feature>
<protein>
    <recommendedName>
        <fullName evidence="3">DUF6535 domain-containing protein</fullName>
    </recommendedName>
</protein>
<feature type="transmembrane region" description="Helical" evidence="2">
    <location>
        <begin position="71"/>
        <end position="93"/>
    </location>
</feature>
<reference evidence="5" key="2">
    <citation type="submission" date="2015-01" db="EMBL/GenBank/DDBJ databases">
        <title>Evolutionary Origins and Diversification of the Mycorrhizal Mutualists.</title>
        <authorList>
            <consortium name="DOE Joint Genome Institute"/>
            <consortium name="Mycorrhizal Genomics Consortium"/>
            <person name="Kohler A."/>
            <person name="Kuo A."/>
            <person name="Nagy L.G."/>
            <person name="Floudas D."/>
            <person name="Copeland A."/>
            <person name="Barry K.W."/>
            <person name="Cichocki N."/>
            <person name="Veneault-Fourrey C."/>
            <person name="LaButti K."/>
            <person name="Lindquist E.A."/>
            <person name="Lipzen A."/>
            <person name="Lundell T."/>
            <person name="Morin E."/>
            <person name="Murat C."/>
            <person name="Riley R."/>
            <person name="Ohm R."/>
            <person name="Sun H."/>
            <person name="Tunlid A."/>
            <person name="Henrissat B."/>
            <person name="Grigoriev I.V."/>
            <person name="Hibbett D.S."/>
            <person name="Martin F."/>
        </authorList>
    </citation>
    <scope>NUCLEOTIDE SEQUENCE [LARGE SCALE GENOMIC DNA]</scope>
    <source>
        <strain evidence="5">MUT 4182</strain>
    </source>
</reference>
<feature type="domain" description="DUF6535" evidence="3">
    <location>
        <begin position="1"/>
        <end position="65"/>
    </location>
</feature>
<gene>
    <name evidence="4" type="ORF">M407DRAFT_30020</name>
</gene>